<dbReference type="EMBL" id="JAWWNJ010000005">
    <property type="protein sequence ID" value="KAK7055201.1"/>
    <property type="molecule type" value="Genomic_DNA"/>
</dbReference>
<name>A0AAW0DV92_9AGAR</name>
<feature type="compositionally biased region" description="Basic and acidic residues" evidence="1">
    <location>
        <begin position="612"/>
        <end position="621"/>
    </location>
</feature>
<dbReference type="Proteomes" id="UP001362999">
    <property type="component" value="Unassembled WGS sequence"/>
</dbReference>
<feature type="compositionally biased region" description="Basic and acidic residues" evidence="1">
    <location>
        <begin position="629"/>
        <end position="638"/>
    </location>
</feature>
<feature type="region of interest" description="Disordered" evidence="1">
    <location>
        <begin position="62"/>
        <end position="100"/>
    </location>
</feature>
<feature type="compositionally biased region" description="Pro residues" evidence="1">
    <location>
        <begin position="773"/>
        <end position="782"/>
    </location>
</feature>
<feature type="compositionally biased region" description="Polar residues" evidence="1">
    <location>
        <begin position="65"/>
        <end position="99"/>
    </location>
</feature>
<feature type="compositionally biased region" description="Basic and acidic residues" evidence="1">
    <location>
        <begin position="253"/>
        <end position="281"/>
    </location>
</feature>
<feature type="compositionally biased region" description="Basic and acidic residues" evidence="1">
    <location>
        <begin position="319"/>
        <end position="351"/>
    </location>
</feature>
<feature type="compositionally biased region" description="Polar residues" evidence="1">
    <location>
        <begin position="492"/>
        <end position="501"/>
    </location>
</feature>
<feature type="compositionally biased region" description="Basic and acidic residues" evidence="1">
    <location>
        <begin position="797"/>
        <end position="808"/>
    </location>
</feature>
<feature type="compositionally biased region" description="Basic and acidic residues" evidence="1">
    <location>
        <begin position="850"/>
        <end position="930"/>
    </location>
</feature>
<feature type="compositionally biased region" description="Basic and acidic residues" evidence="1">
    <location>
        <begin position="460"/>
        <end position="477"/>
    </location>
</feature>
<feature type="compositionally biased region" description="Basic and acidic residues" evidence="1">
    <location>
        <begin position="367"/>
        <end position="394"/>
    </location>
</feature>
<feature type="compositionally biased region" description="Gly residues" evidence="1">
    <location>
        <begin position="554"/>
        <end position="563"/>
    </location>
</feature>
<feature type="compositionally biased region" description="Low complexity" evidence="1">
    <location>
        <begin position="517"/>
        <end position="537"/>
    </location>
</feature>
<feature type="region of interest" description="Disordered" evidence="1">
    <location>
        <begin position="319"/>
        <end position="959"/>
    </location>
</feature>
<feature type="compositionally biased region" description="Pro residues" evidence="1">
    <location>
        <begin position="354"/>
        <end position="363"/>
    </location>
</feature>
<feature type="compositionally biased region" description="Basic and acidic residues" evidence="1">
    <location>
        <begin position="683"/>
        <end position="739"/>
    </location>
</feature>
<feature type="compositionally biased region" description="Basic and acidic residues" evidence="1">
    <location>
        <begin position="228"/>
        <end position="244"/>
    </location>
</feature>
<proteinExistence type="predicted"/>
<feature type="compositionally biased region" description="Pro residues" evidence="1">
    <location>
        <begin position="506"/>
        <end position="516"/>
    </location>
</feature>
<accession>A0AAW0DV92</accession>
<feature type="compositionally biased region" description="Low complexity" evidence="1">
    <location>
        <begin position="416"/>
        <end position="426"/>
    </location>
</feature>
<evidence type="ECO:0000313" key="3">
    <source>
        <dbReference type="Proteomes" id="UP001362999"/>
    </source>
</evidence>
<keyword evidence="3" id="KW-1185">Reference proteome</keyword>
<feature type="region of interest" description="Disordered" evidence="1">
    <location>
        <begin position="228"/>
        <end position="301"/>
    </location>
</feature>
<protein>
    <submittedName>
        <fullName evidence="2">Uncharacterized protein</fullName>
    </submittedName>
</protein>
<evidence type="ECO:0000313" key="2">
    <source>
        <dbReference type="EMBL" id="KAK7055201.1"/>
    </source>
</evidence>
<feature type="compositionally biased region" description="Pro residues" evidence="1">
    <location>
        <begin position="671"/>
        <end position="682"/>
    </location>
</feature>
<gene>
    <name evidence="2" type="ORF">R3P38DRAFT_3342371</name>
</gene>
<reference evidence="2 3" key="1">
    <citation type="journal article" date="2024" name="J Genomics">
        <title>Draft genome sequencing and assembly of Favolaschia claudopus CIRM-BRFM 2984 isolated from oak limbs.</title>
        <authorList>
            <person name="Navarro D."/>
            <person name="Drula E."/>
            <person name="Chaduli D."/>
            <person name="Cazenave R."/>
            <person name="Ahrendt S."/>
            <person name="Wang J."/>
            <person name="Lipzen A."/>
            <person name="Daum C."/>
            <person name="Barry K."/>
            <person name="Grigoriev I.V."/>
            <person name="Favel A."/>
            <person name="Rosso M.N."/>
            <person name="Martin F."/>
        </authorList>
    </citation>
    <scope>NUCLEOTIDE SEQUENCE [LARGE SCALE GENOMIC DNA]</scope>
    <source>
        <strain evidence="2 3">CIRM-BRFM 2984</strain>
    </source>
</reference>
<comment type="caution">
    <text evidence="2">The sequence shown here is derived from an EMBL/GenBank/DDBJ whole genome shotgun (WGS) entry which is preliminary data.</text>
</comment>
<dbReference type="AlphaFoldDB" id="A0AAW0DV92"/>
<sequence length="1198" mass="133956">MPAQTQFYASQQPQSDLEPQALAAVYLGPNAQSTQPAAMMLDPPPGQLTPVTAVSASAVPAAQSWDRSAPSTSDSGVNGVSPASASVHHSNNQNTSANALSRPAMTLPAALTAVPPTYEPPSAAILSQVRVKIPYPLQVLLRVVMLRNYLTETGTSPSTSTQSLRDRIAPAGATAAPLADVSQKPSQSQSVVHNQLRVIIAKTVILKGPRPSDRERYDRDRDHRLDRERDIRDMRAKDPRDRSPLRAVAGDRYVPDRDRYTGLDNRDRDRELERERERDRYTPLPLAPPPSGGDRDRERERDRFCLPRLRVRRRRTETEIENGRGREREKESGERDRFVLADRERERERNRSAYPPPPPPPAQPAVGERRYTYDDRDREREREREREPERRAEYSRPPPPPSDWDDRDRDRDRRYAPAAPVAAPASYERERSLNASIARPASAAGTMRDSWPPPPSTTMDYDRDRRVERNGGWEARRTPPPPAHGPPHHSHNTNPVHTQPTHAPLPMHPPSHPLAPHPVGVSAVAASSIHAAQAPLANPTPRYRVRPRSLSPPRGGGGGGSGSLGPPPAKRARGEEYPAPATAGGPPPREEYYRPPPDSSLGARILDPPRPLGRDEPRDARGLPPPPARDVRDVRDGRSASISLSAPRDAPLSAPLNAIRDSRDVRTPAPRDGPPPSAPDAPPLRDTRDLRDAPPLRDTRDLRDALPPRDTREQRGLPPPRDTRDLRDAPPLRDSRDFRAPPPTEPSHRDAAPTPSPLPPRDLRDSRGNPMSSPLPPTPLSAPPRDSRPVSITPVSRDVRDVPMRDARPPPPPALAPAPRSDLSMRDRDRDSPRRPPPLPLPATGTGYYERPEPRLEPRNDLRERDVSRERERDRERERERDRDVHMRDVRGDPRDAVMGVRERDPRDAVPMRDPRDAHAVPMRDPREHVAPLPRGTPLDYPPLHAHSRTPPPYSGGGRASYVRDDRDHLEALKNSRKLLLLNIQTFPMIYAISLEAIEFSRGKPIIAVYVTMSAEPVQAPDVEAAPQWAVDMLHNQSWRMYVTQISIHNGDQHIKDQFRNIRFTARMLNASAPPKPARTFGAFACPSGTHPYASPFPLSHRPPLLVPHLICHRPTSRPSQVSLDSNIMNGSQRQFKTFVPSRLKNWRCCSRRTATVFLKETSLNSGKSLRILLVSTLTTSRFYRLRCSGCFEDSKTM</sequence>
<evidence type="ECO:0000256" key="1">
    <source>
        <dbReference type="SAM" id="MobiDB-lite"/>
    </source>
</evidence>
<organism evidence="2 3">
    <name type="scientific">Favolaschia claudopus</name>
    <dbReference type="NCBI Taxonomy" id="2862362"/>
    <lineage>
        <taxon>Eukaryota</taxon>
        <taxon>Fungi</taxon>
        <taxon>Dikarya</taxon>
        <taxon>Basidiomycota</taxon>
        <taxon>Agaricomycotina</taxon>
        <taxon>Agaricomycetes</taxon>
        <taxon>Agaricomycetidae</taxon>
        <taxon>Agaricales</taxon>
        <taxon>Marasmiineae</taxon>
        <taxon>Mycenaceae</taxon>
        <taxon>Favolaschia</taxon>
    </lineage>
</organism>
<feature type="compositionally biased region" description="Basic and acidic residues" evidence="1">
    <location>
        <begin position="404"/>
        <end position="415"/>
    </location>
</feature>
<feature type="compositionally biased region" description="Basic and acidic residues" evidence="1">
    <location>
        <begin position="823"/>
        <end position="834"/>
    </location>
</feature>